<keyword evidence="1" id="KW-0472">Membrane</keyword>
<dbReference type="InterPro" id="IPR045584">
    <property type="entry name" value="Pilin-like"/>
</dbReference>
<proteinExistence type="predicted"/>
<dbReference type="EMBL" id="ANIN01000001">
    <property type="protein sequence ID" value="ELA09786.1"/>
    <property type="molecule type" value="Genomic_DNA"/>
</dbReference>
<sequence>MQTQIRGFTLIELMTVVAIIAILAAIAIPSYRQFAVTNAEAEVQAKMQQLEVELNGWRASALTYRGFFPKKPKTDGGVTYAYDETDNKTIYMPTGSTANNYRYKIQLVDGVNPAKSLVTNTGDLNQATGRSWQMYAEPNKNLTGASKFLFTSVGMRCKAKTGTDSITVTSNNCGTASEKW</sequence>
<comment type="caution">
    <text evidence="2">The sequence shown here is derived from an EMBL/GenBank/DDBJ whole genome shotgun (WGS) entry which is preliminary data.</text>
</comment>
<dbReference type="OrthoDB" id="6647872at2"/>
<organism evidence="2 3">
    <name type="scientific">Moraxella macacae 0408225</name>
    <dbReference type="NCBI Taxonomy" id="1230338"/>
    <lineage>
        <taxon>Bacteria</taxon>
        <taxon>Pseudomonadati</taxon>
        <taxon>Pseudomonadota</taxon>
        <taxon>Gammaproteobacteria</taxon>
        <taxon>Moraxellales</taxon>
        <taxon>Moraxellaceae</taxon>
        <taxon>Moraxella</taxon>
    </lineage>
</organism>
<dbReference type="AlphaFoldDB" id="L2FAJ3"/>
<dbReference type="Pfam" id="PF07963">
    <property type="entry name" value="N_methyl"/>
    <property type="match status" value="1"/>
</dbReference>
<evidence type="ECO:0000313" key="2">
    <source>
        <dbReference type="EMBL" id="ELA09786.1"/>
    </source>
</evidence>
<dbReference type="PATRIC" id="fig|1230338.3.peg.1146"/>
<dbReference type="RefSeq" id="WP_009767604.1">
    <property type="nucleotide sequence ID" value="NZ_ANIN01000001.1"/>
</dbReference>
<gene>
    <name evidence="2" type="ORF">MOMA_05270</name>
</gene>
<dbReference type="InterPro" id="IPR012902">
    <property type="entry name" value="N_methyl_site"/>
</dbReference>
<dbReference type="PROSITE" id="PS00409">
    <property type="entry name" value="PROKAR_NTER_METHYL"/>
    <property type="match status" value="1"/>
</dbReference>
<keyword evidence="3" id="KW-1185">Reference proteome</keyword>
<dbReference type="NCBIfam" id="TIGR02532">
    <property type="entry name" value="IV_pilin_GFxxxE"/>
    <property type="match status" value="1"/>
</dbReference>
<feature type="transmembrane region" description="Helical" evidence="1">
    <location>
        <begin position="7"/>
        <end position="28"/>
    </location>
</feature>
<dbReference type="SUPFAM" id="SSF54523">
    <property type="entry name" value="Pili subunits"/>
    <property type="match status" value="1"/>
</dbReference>
<keyword evidence="1" id="KW-1133">Transmembrane helix</keyword>
<dbReference type="Gene3D" id="3.30.700.10">
    <property type="entry name" value="Glycoprotein, Type 4 Pilin"/>
    <property type="match status" value="1"/>
</dbReference>
<evidence type="ECO:0000313" key="3">
    <source>
        <dbReference type="Proteomes" id="UP000023795"/>
    </source>
</evidence>
<keyword evidence="1" id="KW-0812">Transmembrane</keyword>
<accession>L2FAJ3</accession>
<evidence type="ECO:0000256" key="1">
    <source>
        <dbReference type="SAM" id="Phobius"/>
    </source>
</evidence>
<dbReference type="eggNOG" id="COG4968">
    <property type="taxonomic scope" value="Bacteria"/>
</dbReference>
<dbReference type="STRING" id="1230338.MOMA_05270"/>
<name>L2FAJ3_9GAMM</name>
<protein>
    <submittedName>
        <fullName evidence="2">Putative pilin protein PilE</fullName>
    </submittedName>
</protein>
<dbReference type="Proteomes" id="UP000023795">
    <property type="component" value="Unassembled WGS sequence"/>
</dbReference>
<reference evidence="2 3" key="1">
    <citation type="journal article" date="2013" name="Genome Announc.">
        <title>Genome Sequence of Moraxella macacae 0408225, a Novel Bacterial Species Isolated from a Cynomolgus Macaque with Epistaxis.</title>
        <authorList>
            <person name="Ladner J.T."/>
            <person name="Whitehouse C.A."/>
            <person name="Koroleva G.I."/>
            <person name="Palacios G.F."/>
        </authorList>
    </citation>
    <scope>NUCLEOTIDE SEQUENCE [LARGE SCALE GENOMIC DNA]</scope>
    <source>
        <strain evidence="2 3">0408225</strain>
    </source>
</reference>